<evidence type="ECO:0000256" key="1">
    <source>
        <dbReference type="SAM" id="MobiDB-lite"/>
    </source>
</evidence>
<dbReference type="Proteomes" id="UP000000709">
    <property type="component" value="Unassembled WGS sequence"/>
</dbReference>
<reference evidence="2 3" key="1">
    <citation type="journal article" date="2011" name="Proc. Natl. Acad. Sci. U.S.A.">
        <title>Comparative genomics of xylose-fermenting fungi for enhanced biofuel production.</title>
        <authorList>
            <person name="Wohlbach D.J."/>
            <person name="Kuo A."/>
            <person name="Sato T.K."/>
            <person name="Potts K.M."/>
            <person name="Salamov A.A."/>
            <person name="LaButti K.M."/>
            <person name="Sun H."/>
            <person name="Clum A."/>
            <person name="Pangilinan J.L."/>
            <person name="Lindquist E.A."/>
            <person name="Lucas S."/>
            <person name="Lapidus A."/>
            <person name="Jin M."/>
            <person name="Gunawan C."/>
            <person name="Balan V."/>
            <person name="Dale B.E."/>
            <person name="Jeffries T.W."/>
            <person name="Zinkel R."/>
            <person name="Barry K.W."/>
            <person name="Grigoriev I.V."/>
            <person name="Gasch A.P."/>
        </authorList>
    </citation>
    <scope>NUCLEOTIDE SEQUENCE [LARGE SCALE GENOMIC DNA]</scope>
    <source>
        <strain evidence="3">NRRL Y-27907 / 11-Y1</strain>
    </source>
</reference>
<sequence length="78" mass="8526">MIKTYSRRNSLTSISTTTSAAPSASSTTISRHDLSTDNLVSLDSKFTKKSHKKSVVGRNYPNSPHIPHGFEMSSSKNL</sequence>
<evidence type="ECO:0000313" key="2">
    <source>
        <dbReference type="EMBL" id="EGW32925.1"/>
    </source>
</evidence>
<dbReference type="KEGG" id="spaa:SPAPADRAFT_60270"/>
<feature type="non-terminal residue" evidence="2">
    <location>
        <position position="78"/>
    </location>
</feature>
<dbReference type="RefSeq" id="XP_007374440.1">
    <property type="nucleotide sequence ID" value="XM_007374378.1"/>
</dbReference>
<gene>
    <name evidence="2" type="ORF">SPAPADRAFT_60270</name>
</gene>
<feature type="region of interest" description="Disordered" evidence="1">
    <location>
        <begin position="1"/>
        <end position="33"/>
    </location>
</feature>
<dbReference type="InParanoid" id="G3AKG8"/>
<dbReference type="HOGENOM" id="CLU_2628746_0_0_1"/>
<keyword evidence="3" id="KW-1185">Reference proteome</keyword>
<name>G3AKG8_SPAPN</name>
<dbReference type="EMBL" id="GL996501">
    <property type="protein sequence ID" value="EGW32925.1"/>
    <property type="molecule type" value="Genomic_DNA"/>
</dbReference>
<evidence type="ECO:0000313" key="3">
    <source>
        <dbReference type="Proteomes" id="UP000000709"/>
    </source>
</evidence>
<protein>
    <submittedName>
        <fullName evidence="2">Uncharacterized protein</fullName>
    </submittedName>
</protein>
<organism evidence="3">
    <name type="scientific">Spathaspora passalidarum (strain NRRL Y-27907 / 11-Y1)</name>
    <dbReference type="NCBI Taxonomy" id="619300"/>
    <lineage>
        <taxon>Eukaryota</taxon>
        <taxon>Fungi</taxon>
        <taxon>Dikarya</taxon>
        <taxon>Ascomycota</taxon>
        <taxon>Saccharomycotina</taxon>
        <taxon>Pichiomycetes</taxon>
        <taxon>Debaryomycetaceae</taxon>
        <taxon>Spathaspora</taxon>
    </lineage>
</organism>
<feature type="region of interest" description="Disordered" evidence="1">
    <location>
        <begin position="45"/>
        <end position="78"/>
    </location>
</feature>
<dbReference type="AlphaFoldDB" id="G3AKG8"/>
<accession>G3AKG8</accession>
<dbReference type="GeneID" id="18873307"/>
<feature type="compositionally biased region" description="Low complexity" evidence="1">
    <location>
        <begin position="10"/>
        <end position="29"/>
    </location>
</feature>
<proteinExistence type="predicted"/>